<evidence type="ECO:0000313" key="5">
    <source>
        <dbReference type="EMBL" id="TYB82254.1"/>
    </source>
</evidence>
<keyword evidence="6" id="KW-1185">Reference proteome</keyword>
<proteinExistence type="predicted"/>
<dbReference type="Pfam" id="PF07729">
    <property type="entry name" value="FCD"/>
    <property type="match status" value="1"/>
</dbReference>
<evidence type="ECO:0000256" key="1">
    <source>
        <dbReference type="ARBA" id="ARBA00023015"/>
    </source>
</evidence>
<dbReference type="GO" id="GO:0003677">
    <property type="term" value="F:DNA binding"/>
    <property type="evidence" value="ECO:0007669"/>
    <property type="project" value="UniProtKB-KW"/>
</dbReference>
<dbReference type="InterPro" id="IPR011711">
    <property type="entry name" value="GntR_C"/>
</dbReference>
<comment type="caution">
    <text evidence="5">The sequence shown here is derived from an EMBL/GenBank/DDBJ whole genome shotgun (WGS) entry which is preliminary data.</text>
</comment>
<feature type="domain" description="HTH gntR-type" evidence="4">
    <location>
        <begin position="16"/>
        <end position="83"/>
    </location>
</feature>
<sequence length="242" mass="26493">MESDGKPEKDDTPRRERGAITVHQALREEILTLVREPGSGLDEVSIAKTFNLSRTPVREAIFMLSGEGLVKVLPNRTSIVTPLSMHRLNDLLDTWLILTRSVCVHAAHRRTPEGIADLRARLAAFGATIGGGDMLATALAMLELQRGYAEVARNFFLSRYYPDCLDAGRRTLLLHYFPYASSSKLELQARFHAALIDAIDRDDVAACNTIAGDMIAAILKVIRASLEPTAANQVDLSTAPLA</sequence>
<dbReference type="Pfam" id="PF00392">
    <property type="entry name" value="GntR"/>
    <property type="match status" value="1"/>
</dbReference>
<name>A0A5D0RNU8_9RHOB</name>
<dbReference type="InterPro" id="IPR000524">
    <property type="entry name" value="Tscrpt_reg_HTH_GntR"/>
</dbReference>
<accession>A0A5D0RNU8</accession>
<dbReference type="Gene3D" id="1.20.120.530">
    <property type="entry name" value="GntR ligand-binding domain-like"/>
    <property type="match status" value="1"/>
</dbReference>
<dbReference type="GO" id="GO:0003700">
    <property type="term" value="F:DNA-binding transcription factor activity"/>
    <property type="evidence" value="ECO:0007669"/>
    <property type="project" value="InterPro"/>
</dbReference>
<dbReference type="Proteomes" id="UP000322080">
    <property type="component" value="Unassembled WGS sequence"/>
</dbReference>
<dbReference type="InterPro" id="IPR008920">
    <property type="entry name" value="TF_FadR/GntR_C"/>
</dbReference>
<dbReference type="PANTHER" id="PTHR43537">
    <property type="entry name" value="TRANSCRIPTIONAL REGULATOR, GNTR FAMILY"/>
    <property type="match status" value="1"/>
</dbReference>
<keyword evidence="1" id="KW-0805">Transcription regulation</keyword>
<evidence type="ECO:0000256" key="2">
    <source>
        <dbReference type="ARBA" id="ARBA00023125"/>
    </source>
</evidence>
<dbReference type="RefSeq" id="WP_148377017.1">
    <property type="nucleotide sequence ID" value="NZ_VSIY01000004.1"/>
</dbReference>
<dbReference type="SMART" id="SM00345">
    <property type="entry name" value="HTH_GNTR"/>
    <property type="match status" value="1"/>
</dbReference>
<keyword evidence="2" id="KW-0238">DNA-binding</keyword>
<dbReference type="Gene3D" id="1.10.10.10">
    <property type="entry name" value="Winged helix-like DNA-binding domain superfamily/Winged helix DNA-binding domain"/>
    <property type="match status" value="1"/>
</dbReference>
<evidence type="ECO:0000313" key="6">
    <source>
        <dbReference type="Proteomes" id="UP000322080"/>
    </source>
</evidence>
<dbReference type="PROSITE" id="PS50949">
    <property type="entry name" value="HTH_GNTR"/>
    <property type="match status" value="1"/>
</dbReference>
<protein>
    <submittedName>
        <fullName evidence="5">GntR family transcriptional regulator</fullName>
    </submittedName>
</protein>
<organism evidence="5 6">
    <name type="scientific">Maritimibacter fusiformis</name>
    <dbReference type="NCBI Taxonomy" id="2603819"/>
    <lineage>
        <taxon>Bacteria</taxon>
        <taxon>Pseudomonadati</taxon>
        <taxon>Pseudomonadota</taxon>
        <taxon>Alphaproteobacteria</taxon>
        <taxon>Rhodobacterales</taxon>
        <taxon>Roseobacteraceae</taxon>
        <taxon>Maritimibacter</taxon>
    </lineage>
</organism>
<evidence type="ECO:0000259" key="4">
    <source>
        <dbReference type="PROSITE" id="PS50949"/>
    </source>
</evidence>
<dbReference type="PANTHER" id="PTHR43537:SF5">
    <property type="entry name" value="UXU OPERON TRANSCRIPTIONAL REGULATOR"/>
    <property type="match status" value="1"/>
</dbReference>
<dbReference type="SUPFAM" id="SSF46785">
    <property type="entry name" value="Winged helix' DNA-binding domain"/>
    <property type="match status" value="1"/>
</dbReference>
<reference evidence="5 6" key="1">
    <citation type="submission" date="2019-08" db="EMBL/GenBank/DDBJ databases">
        <title>Identification of a novel species of the genus Boseongicola.</title>
        <authorList>
            <person name="Zhang X.-Q."/>
        </authorList>
    </citation>
    <scope>NUCLEOTIDE SEQUENCE [LARGE SCALE GENOMIC DNA]</scope>
    <source>
        <strain evidence="5 6">HY14</strain>
    </source>
</reference>
<dbReference type="SUPFAM" id="SSF48008">
    <property type="entry name" value="GntR ligand-binding domain-like"/>
    <property type="match status" value="1"/>
</dbReference>
<dbReference type="EMBL" id="VSIY01000004">
    <property type="protein sequence ID" value="TYB82254.1"/>
    <property type="molecule type" value="Genomic_DNA"/>
</dbReference>
<dbReference type="AlphaFoldDB" id="A0A5D0RNU8"/>
<evidence type="ECO:0000256" key="3">
    <source>
        <dbReference type="ARBA" id="ARBA00023163"/>
    </source>
</evidence>
<dbReference type="InterPro" id="IPR036390">
    <property type="entry name" value="WH_DNA-bd_sf"/>
</dbReference>
<keyword evidence="3" id="KW-0804">Transcription</keyword>
<gene>
    <name evidence="5" type="ORF">FVF75_05880</name>
</gene>
<dbReference type="InterPro" id="IPR036388">
    <property type="entry name" value="WH-like_DNA-bd_sf"/>
</dbReference>